<dbReference type="Proteomes" id="UP000245880">
    <property type="component" value="Unassembled WGS sequence"/>
</dbReference>
<dbReference type="NCBIfam" id="NF003588">
    <property type="entry name" value="PRK05254.1-1"/>
    <property type="match status" value="1"/>
</dbReference>
<evidence type="ECO:0000313" key="14">
    <source>
        <dbReference type="Proteomes" id="UP000245880"/>
    </source>
</evidence>
<dbReference type="PANTHER" id="PTHR11264">
    <property type="entry name" value="URACIL-DNA GLYCOSYLASE"/>
    <property type="match status" value="1"/>
</dbReference>
<keyword evidence="9" id="KW-0963">Cytoplasm</keyword>
<comment type="caution">
    <text evidence="13">The sequence shown here is derived from an EMBL/GenBank/DDBJ whole genome shotgun (WGS) entry which is preliminary data.</text>
</comment>
<dbReference type="CDD" id="cd10027">
    <property type="entry name" value="UDG-F1-like"/>
    <property type="match status" value="1"/>
</dbReference>
<evidence type="ECO:0000256" key="6">
    <source>
        <dbReference type="ARBA" id="ARBA00022763"/>
    </source>
</evidence>
<gene>
    <name evidence="9" type="primary">ung</name>
    <name evidence="13" type="ORF">CLV98_11091</name>
</gene>
<dbReference type="AlphaFoldDB" id="A0A316AIS6"/>
<dbReference type="Pfam" id="PF03167">
    <property type="entry name" value="UDG"/>
    <property type="match status" value="1"/>
</dbReference>
<dbReference type="GO" id="GO:0097510">
    <property type="term" value="P:base-excision repair, AP site formation via deaminated base removal"/>
    <property type="evidence" value="ECO:0007669"/>
    <property type="project" value="TreeGrafter"/>
</dbReference>
<evidence type="ECO:0000256" key="9">
    <source>
        <dbReference type="HAMAP-Rule" id="MF_00148"/>
    </source>
</evidence>
<dbReference type="InterPro" id="IPR005122">
    <property type="entry name" value="Uracil-DNA_glycosylase-like"/>
</dbReference>
<dbReference type="RefSeq" id="WP_229203432.1">
    <property type="nucleotide sequence ID" value="NZ_QGDT01000010.1"/>
</dbReference>
<evidence type="ECO:0000256" key="2">
    <source>
        <dbReference type="ARBA" id="ARBA00002631"/>
    </source>
</evidence>
<feature type="domain" description="Uracil-DNA glycosylase-like" evidence="12">
    <location>
        <begin position="45"/>
        <end position="206"/>
    </location>
</feature>
<dbReference type="NCBIfam" id="TIGR00628">
    <property type="entry name" value="ung"/>
    <property type="match status" value="1"/>
</dbReference>
<dbReference type="GO" id="GO:0005737">
    <property type="term" value="C:cytoplasm"/>
    <property type="evidence" value="ECO:0007669"/>
    <property type="project" value="UniProtKB-SubCell"/>
</dbReference>
<evidence type="ECO:0000256" key="10">
    <source>
        <dbReference type="PROSITE-ProRule" id="PRU10072"/>
    </source>
</evidence>
<dbReference type="HAMAP" id="MF_00148">
    <property type="entry name" value="UDG"/>
    <property type="match status" value="1"/>
</dbReference>
<comment type="function">
    <text evidence="2 9 11">Excises uracil residues from the DNA which can arise as a result of misincorporation of dUMP residues by DNA polymerase or due to deamination of cytosine.</text>
</comment>
<keyword evidence="8 9" id="KW-0234">DNA repair</keyword>
<reference evidence="13 14" key="1">
    <citation type="submission" date="2018-03" db="EMBL/GenBank/DDBJ databases">
        <title>Genomic Encyclopedia of Archaeal and Bacterial Type Strains, Phase II (KMG-II): from individual species to whole genera.</title>
        <authorList>
            <person name="Goeker M."/>
        </authorList>
    </citation>
    <scope>NUCLEOTIDE SEQUENCE [LARGE SCALE GENOMIC DNA]</scope>
    <source>
        <strain evidence="13 14">DSM 100346</strain>
    </source>
</reference>
<dbReference type="GO" id="GO:0004844">
    <property type="term" value="F:uracil DNA N-glycosylase activity"/>
    <property type="evidence" value="ECO:0007669"/>
    <property type="project" value="UniProtKB-UniRule"/>
</dbReference>
<evidence type="ECO:0000256" key="11">
    <source>
        <dbReference type="RuleBase" id="RU003780"/>
    </source>
</evidence>
<comment type="catalytic activity">
    <reaction evidence="1 9 11">
        <text>Hydrolyzes single-stranded DNA or mismatched double-stranded DNA and polynucleotides, releasing free uracil.</text>
        <dbReference type="EC" id="3.2.2.27"/>
    </reaction>
</comment>
<dbReference type="PANTHER" id="PTHR11264:SF0">
    <property type="entry name" value="URACIL-DNA GLYCOSYLASE"/>
    <property type="match status" value="1"/>
</dbReference>
<comment type="subcellular location">
    <subcellularLocation>
        <location evidence="9">Cytoplasm</location>
    </subcellularLocation>
</comment>
<dbReference type="NCBIfam" id="NF003589">
    <property type="entry name" value="PRK05254.1-2"/>
    <property type="match status" value="1"/>
</dbReference>
<feature type="active site" description="Proton acceptor" evidence="9 10">
    <location>
        <position position="60"/>
    </location>
</feature>
<evidence type="ECO:0000256" key="7">
    <source>
        <dbReference type="ARBA" id="ARBA00022801"/>
    </source>
</evidence>
<organism evidence="13 14">
    <name type="scientific">Dyadobacter jejuensis</name>
    <dbReference type="NCBI Taxonomy" id="1082580"/>
    <lineage>
        <taxon>Bacteria</taxon>
        <taxon>Pseudomonadati</taxon>
        <taxon>Bacteroidota</taxon>
        <taxon>Cytophagia</taxon>
        <taxon>Cytophagales</taxon>
        <taxon>Spirosomataceae</taxon>
        <taxon>Dyadobacter</taxon>
    </lineage>
</organism>
<keyword evidence="14" id="KW-1185">Reference proteome</keyword>
<dbReference type="SUPFAM" id="SSF52141">
    <property type="entry name" value="Uracil-DNA glycosylase-like"/>
    <property type="match status" value="1"/>
</dbReference>
<dbReference type="InterPro" id="IPR018085">
    <property type="entry name" value="Ura-DNA_Glyclase_AS"/>
</dbReference>
<dbReference type="Gene3D" id="3.40.470.10">
    <property type="entry name" value="Uracil-DNA glycosylase-like domain"/>
    <property type="match status" value="1"/>
</dbReference>
<keyword evidence="6 9" id="KW-0227">DNA damage</keyword>
<evidence type="ECO:0000256" key="5">
    <source>
        <dbReference type="ARBA" id="ARBA00018429"/>
    </source>
</evidence>
<dbReference type="SMART" id="SM00987">
    <property type="entry name" value="UreE_C"/>
    <property type="match status" value="1"/>
</dbReference>
<evidence type="ECO:0000259" key="12">
    <source>
        <dbReference type="SMART" id="SM00986"/>
    </source>
</evidence>
<evidence type="ECO:0000256" key="8">
    <source>
        <dbReference type="ARBA" id="ARBA00023204"/>
    </source>
</evidence>
<comment type="similarity">
    <text evidence="3 9 11">Belongs to the uracil-DNA glycosylase (UDG) superfamily. UNG family.</text>
</comment>
<name>A0A316AIS6_9BACT</name>
<dbReference type="NCBIfam" id="NF003591">
    <property type="entry name" value="PRK05254.1-4"/>
    <property type="match status" value="1"/>
</dbReference>
<evidence type="ECO:0000256" key="4">
    <source>
        <dbReference type="ARBA" id="ARBA00012030"/>
    </source>
</evidence>
<evidence type="ECO:0000313" key="13">
    <source>
        <dbReference type="EMBL" id="PWJ56780.1"/>
    </source>
</evidence>
<dbReference type="FunFam" id="3.40.470.10:FF:000001">
    <property type="entry name" value="Uracil-DNA glycosylase"/>
    <property type="match status" value="1"/>
</dbReference>
<accession>A0A316AIS6</accession>
<proteinExistence type="inferred from homology"/>
<evidence type="ECO:0000256" key="3">
    <source>
        <dbReference type="ARBA" id="ARBA00008184"/>
    </source>
</evidence>
<sequence length="217" mass="24433">MDSWKSRLGTEFAKPYFVELTERVRQAYSTQVVFPPGPQIFNAFNQCSFEDCKVVILGQDPYHGPGQANGLSFSVNSSMRIPPSLRNIFKEIEQDLGISTLPQGDLERWAKQGVLLLNATLTVPAATPGGHQKWGWERFTDAVIDLIAQEKEHVVFMLWGSFAQKKASFIEPKQHLILRSTHPSPMSANRGGWFGSGHFSRANAYLRSHGLEEIDWK</sequence>
<evidence type="ECO:0000256" key="1">
    <source>
        <dbReference type="ARBA" id="ARBA00001400"/>
    </source>
</evidence>
<dbReference type="NCBIfam" id="NF003592">
    <property type="entry name" value="PRK05254.1-5"/>
    <property type="match status" value="1"/>
</dbReference>
<dbReference type="SMART" id="SM00986">
    <property type="entry name" value="UDG"/>
    <property type="match status" value="1"/>
</dbReference>
<dbReference type="InterPro" id="IPR002043">
    <property type="entry name" value="UDG_fam1"/>
</dbReference>
<dbReference type="EMBL" id="QGDT01000010">
    <property type="protein sequence ID" value="PWJ56780.1"/>
    <property type="molecule type" value="Genomic_DNA"/>
</dbReference>
<dbReference type="EC" id="3.2.2.27" evidence="4 9"/>
<protein>
    <recommendedName>
        <fullName evidence="5 9">Uracil-DNA glycosylase</fullName>
        <shortName evidence="9">UDG</shortName>
        <ecNumber evidence="4 9">3.2.2.27</ecNumber>
    </recommendedName>
</protein>
<dbReference type="InterPro" id="IPR036895">
    <property type="entry name" value="Uracil-DNA_glycosylase-like_sf"/>
</dbReference>
<dbReference type="PROSITE" id="PS00130">
    <property type="entry name" value="U_DNA_GLYCOSYLASE"/>
    <property type="match status" value="1"/>
</dbReference>
<keyword evidence="7 9" id="KW-0378">Hydrolase</keyword>